<reference evidence="11 12" key="1">
    <citation type="submission" date="2024-02" db="EMBL/GenBank/DDBJ databases">
        <title>High-quality chromosome-scale genome assembly of Pensacola bahiagrass (Paspalum notatum Flugge var. saurae).</title>
        <authorList>
            <person name="Vega J.M."/>
            <person name="Podio M."/>
            <person name="Orjuela J."/>
            <person name="Siena L.A."/>
            <person name="Pessino S.C."/>
            <person name="Combes M.C."/>
            <person name="Mariac C."/>
            <person name="Albertini E."/>
            <person name="Pupilli F."/>
            <person name="Ortiz J.P.A."/>
            <person name="Leblanc O."/>
        </authorList>
    </citation>
    <scope>NUCLEOTIDE SEQUENCE [LARGE SCALE GENOMIC DNA]</scope>
    <source>
        <strain evidence="11">R1</strain>
        <tissue evidence="11">Leaf</tissue>
    </source>
</reference>
<dbReference type="InterPro" id="IPR035952">
    <property type="entry name" value="Rhomboid-like_sf"/>
</dbReference>
<sequence length="310" mass="33304">MGSAMSIHMPARDMVLAASTSKAMAMLPGLLELWLEAQFAPATAALLAANKLVFFRPGPLDGILPTYDALAFNWLRSRLMQPAQLMTVLSCFYHLNDNHLRGNMACLLHMGLLLELSMGTAAFASMVAALAGLSKGIAALLSKGMVLLGHGGKHYDYYSVGFSGVLFGMYAVLACSCSLAVVERCLWRMAVPAEYAGLLLKAARAVLVLAVSAELVILQARAPKVDFLAHLGGLLAGFLYHWLKKKLSLKVHLLVSRGIRSMALAARSAQEQLLSSAIIVTDNKQCRQTTQGSIGSRDGGDGREYRLRAP</sequence>
<evidence type="ECO:0000256" key="3">
    <source>
        <dbReference type="ARBA" id="ARBA00022670"/>
    </source>
</evidence>
<comment type="similarity">
    <text evidence="2">Belongs to the peptidase S54 family.</text>
</comment>
<evidence type="ECO:0000313" key="12">
    <source>
        <dbReference type="Proteomes" id="UP001341281"/>
    </source>
</evidence>
<dbReference type="InterPro" id="IPR022764">
    <property type="entry name" value="Peptidase_S54_rhomboid_dom"/>
</dbReference>
<dbReference type="GO" id="GO:0006508">
    <property type="term" value="P:proteolysis"/>
    <property type="evidence" value="ECO:0007669"/>
    <property type="project" value="UniProtKB-KW"/>
</dbReference>
<accession>A0AAQ3PRG9</accession>
<feature type="transmembrane region" description="Helical" evidence="9">
    <location>
        <begin position="227"/>
        <end position="243"/>
    </location>
</feature>
<evidence type="ECO:0000256" key="2">
    <source>
        <dbReference type="ARBA" id="ARBA00009045"/>
    </source>
</evidence>
<name>A0AAQ3PRG9_PASNO</name>
<proteinExistence type="inferred from homology"/>
<evidence type="ECO:0000256" key="9">
    <source>
        <dbReference type="SAM" id="Phobius"/>
    </source>
</evidence>
<dbReference type="AlphaFoldDB" id="A0AAQ3PRG9"/>
<gene>
    <name evidence="11" type="ORF">U9M48_005116</name>
</gene>
<comment type="subcellular location">
    <subcellularLocation>
        <location evidence="1">Membrane</location>
        <topology evidence="1">Multi-pass membrane protein</topology>
    </subcellularLocation>
</comment>
<keyword evidence="4 9" id="KW-0812">Transmembrane</keyword>
<keyword evidence="3" id="KW-0645">Protease</keyword>
<evidence type="ECO:0000256" key="5">
    <source>
        <dbReference type="ARBA" id="ARBA00022801"/>
    </source>
</evidence>
<keyword evidence="12" id="KW-1185">Reference proteome</keyword>
<evidence type="ECO:0000256" key="7">
    <source>
        <dbReference type="ARBA" id="ARBA00023136"/>
    </source>
</evidence>
<evidence type="ECO:0000256" key="6">
    <source>
        <dbReference type="ARBA" id="ARBA00022989"/>
    </source>
</evidence>
<feature type="transmembrane region" description="Helical" evidence="9">
    <location>
        <begin position="107"/>
        <end position="137"/>
    </location>
</feature>
<protein>
    <recommendedName>
        <fullName evidence="10">Peptidase S54 rhomboid domain-containing protein</fullName>
    </recommendedName>
</protein>
<dbReference type="GO" id="GO:0016020">
    <property type="term" value="C:membrane"/>
    <property type="evidence" value="ECO:0007669"/>
    <property type="project" value="UniProtKB-SubCell"/>
</dbReference>
<feature type="transmembrane region" description="Helical" evidence="9">
    <location>
        <begin position="202"/>
        <end position="221"/>
    </location>
</feature>
<feature type="compositionally biased region" description="Basic and acidic residues" evidence="8">
    <location>
        <begin position="298"/>
        <end position="310"/>
    </location>
</feature>
<dbReference type="GO" id="GO:0004252">
    <property type="term" value="F:serine-type endopeptidase activity"/>
    <property type="evidence" value="ECO:0007669"/>
    <property type="project" value="InterPro"/>
</dbReference>
<dbReference type="Proteomes" id="UP001341281">
    <property type="component" value="Chromosome 01"/>
</dbReference>
<keyword evidence="5" id="KW-0378">Hydrolase</keyword>
<evidence type="ECO:0000256" key="1">
    <source>
        <dbReference type="ARBA" id="ARBA00004141"/>
    </source>
</evidence>
<dbReference type="SUPFAM" id="SSF144091">
    <property type="entry name" value="Rhomboid-like"/>
    <property type="match status" value="1"/>
</dbReference>
<dbReference type="PANTHER" id="PTHR43066">
    <property type="entry name" value="RHOMBOID-RELATED PROTEIN"/>
    <property type="match status" value="1"/>
</dbReference>
<evidence type="ECO:0000259" key="10">
    <source>
        <dbReference type="Pfam" id="PF01694"/>
    </source>
</evidence>
<dbReference type="EMBL" id="CP144745">
    <property type="protein sequence ID" value="WVZ54294.1"/>
    <property type="molecule type" value="Genomic_DNA"/>
</dbReference>
<dbReference type="Gene3D" id="1.20.1540.10">
    <property type="entry name" value="Rhomboid-like"/>
    <property type="match status" value="1"/>
</dbReference>
<keyword evidence="7 9" id="KW-0472">Membrane</keyword>
<evidence type="ECO:0000256" key="4">
    <source>
        <dbReference type="ARBA" id="ARBA00022692"/>
    </source>
</evidence>
<feature type="domain" description="Peptidase S54 rhomboid" evidence="10">
    <location>
        <begin position="88"/>
        <end position="243"/>
    </location>
</feature>
<dbReference type="PANTHER" id="PTHR43066:SF1">
    <property type="entry name" value="RHOMBOID PROTEIN 2"/>
    <property type="match status" value="1"/>
</dbReference>
<dbReference type="Pfam" id="PF01694">
    <property type="entry name" value="Rhomboid"/>
    <property type="match status" value="1"/>
</dbReference>
<keyword evidence="6 9" id="KW-1133">Transmembrane helix</keyword>
<feature type="region of interest" description="Disordered" evidence="8">
    <location>
        <begin position="289"/>
        <end position="310"/>
    </location>
</feature>
<evidence type="ECO:0000256" key="8">
    <source>
        <dbReference type="SAM" id="MobiDB-lite"/>
    </source>
</evidence>
<organism evidence="11 12">
    <name type="scientific">Paspalum notatum var. saurae</name>
    <dbReference type="NCBI Taxonomy" id="547442"/>
    <lineage>
        <taxon>Eukaryota</taxon>
        <taxon>Viridiplantae</taxon>
        <taxon>Streptophyta</taxon>
        <taxon>Embryophyta</taxon>
        <taxon>Tracheophyta</taxon>
        <taxon>Spermatophyta</taxon>
        <taxon>Magnoliopsida</taxon>
        <taxon>Liliopsida</taxon>
        <taxon>Poales</taxon>
        <taxon>Poaceae</taxon>
        <taxon>PACMAD clade</taxon>
        <taxon>Panicoideae</taxon>
        <taxon>Andropogonodae</taxon>
        <taxon>Paspaleae</taxon>
        <taxon>Paspalinae</taxon>
        <taxon>Paspalum</taxon>
    </lineage>
</organism>
<feature type="transmembrane region" description="Helical" evidence="9">
    <location>
        <begin position="157"/>
        <end position="182"/>
    </location>
</feature>
<evidence type="ECO:0000313" key="11">
    <source>
        <dbReference type="EMBL" id="WVZ54294.1"/>
    </source>
</evidence>